<proteinExistence type="predicted"/>
<comment type="caution">
    <text evidence="2">The sequence shown here is derived from an EMBL/GenBank/DDBJ whole genome shotgun (WGS) entry which is preliminary data.</text>
</comment>
<dbReference type="Proteomes" id="UP000758155">
    <property type="component" value="Unassembled WGS sequence"/>
</dbReference>
<feature type="region of interest" description="Disordered" evidence="1">
    <location>
        <begin position="94"/>
        <end position="117"/>
    </location>
</feature>
<dbReference type="EMBL" id="SWKV01000106">
    <property type="protein sequence ID" value="KAF3032247.1"/>
    <property type="molecule type" value="Genomic_DNA"/>
</dbReference>
<dbReference type="OrthoDB" id="3649348at2759"/>
<evidence type="ECO:0000313" key="3">
    <source>
        <dbReference type="Proteomes" id="UP000758155"/>
    </source>
</evidence>
<protein>
    <submittedName>
        <fullName evidence="2">Uncharacterized protein</fullName>
    </submittedName>
</protein>
<gene>
    <name evidence="2" type="ORF">E8E12_002412</name>
</gene>
<dbReference type="AlphaFoldDB" id="A0A9P4WHA0"/>
<feature type="region of interest" description="Disordered" evidence="1">
    <location>
        <begin position="45"/>
        <end position="64"/>
    </location>
</feature>
<keyword evidence="3" id="KW-1185">Reference proteome</keyword>
<organism evidence="2 3">
    <name type="scientific">Didymella heteroderae</name>
    <dbReference type="NCBI Taxonomy" id="1769908"/>
    <lineage>
        <taxon>Eukaryota</taxon>
        <taxon>Fungi</taxon>
        <taxon>Dikarya</taxon>
        <taxon>Ascomycota</taxon>
        <taxon>Pezizomycotina</taxon>
        <taxon>Dothideomycetes</taxon>
        <taxon>Pleosporomycetidae</taxon>
        <taxon>Pleosporales</taxon>
        <taxon>Pleosporineae</taxon>
        <taxon>Didymellaceae</taxon>
        <taxon>Didymella</taxon>
    </lineage>
</organism>
<reference evidence="2" key="1">
    <citation type="submission" date="2019-04" db="EMBL/GenBank/DDBJ databases">
        <title>Sequencing of skin fungus with MAO and IRED activity.</title>
        <authorList>
            <person name="Marsaioli A.J."/>
            <person name="Bonatto J.M.C."/>
            <person name="Reis Junior O."/>
        </authorList>
    </citation>
    <scope>NUCLEOTIDE SEQUENCE</scope>
    <source>
        <strain evidence="2">28M1</strain>
    </source>
</reference>
<evidence type="ECO:0000313" key="2">
    <source>
        <dbReference type="EMBL" id="KAF3032247.1"/>
    </source>
</evidence>
<sequence>MRAPHPIILCGKTEAIGAVVIANLQPEFETIEFIQTVDAGKHIIPPLLRGETPPPSSSSLGTKDFSRTPVAVVLGGAFDDHAIAELRTAAERRGAKEVPWLRPDASKPAPPPGPEYGKAMVQRIKSRVKELEANGELGQGGVVWF</sequence>
<evidence type="ECO:0000256" key="1">
    <source>
        <dbReference type="SAM" id="MobiDB-lite"/>
    </source>
</evidence>
<accession>A0A9P4WHA0</accession>
<name>A0A9P4WHA0_9PLEO</name>